<evidence type="ECO:0000313" key="1">
    <source>
        <dbReference type="EMBL" id="NKE06148.1"/>
    </source>
</evidence>
<dbReference type="RefSeq" id="WP_167832580.1">
    <property type="nucleotide sequence ID" value="NZ_JAAVUM010000007.1"/>
</dbReference>
<accession>A0A846TAV9</accession>
<gene>
    <name evidence="1" type="ORF">GWK17_11820</name>
</gene>
<protein>
    <submittedName>
        <fullName evidence="1">Uncharacterized protein</fullName>
    </submittedName>
</protein>
<dbReference type="EMBL" id="JAAVUM010000007">
    <property type="protein sequence ID" value="NKE06148.1"/>
    <property type="molecule type" value="Genomic_DNA"/>
</dbReference>
<reference evidence="1 2" key="1">
    <citation type="submission" date="2020-03" db="EMBL/GenBank/DDBJ databases">
        <authorList>
            <person name="Sun Q."/>
        </authorList>
    </citation>
    <scope>NUCLEOTIDE SEQUENCE [LARGE SCALE GENOMIC DNA]</scope>
    <source>
        <strain evidence="1 2">KACC 21451</strain>
    </source>
</reference>
<organism evidence="1 2">
    <name type="scientific">Mesobacillus selenatarsenatis</name>
    <dbReference type="NCBI Taxonomy" id="388741"/>
    <lineage>
        <taxon>Bacteria</taxon>
        <taxon>Bacillati</taxon>
        <taxon>Bacillota</taxon>
        <taxon>Bacilli</taxon>
        <taxon>Bacillales</taxon>
        <taxon>Bacillaceae</taxon>
        <taxon>Mesobacillus</taxon>
    </lineage>
</organism>
<sequence>MSKMIINSIIAIAMILSLVVVGGPQQKAQAATTSADVLVTVGQMGADSYSQTLNGVLYTVDQIGFMADRILWTQEQIGFMADRIVYVTEFSQDNTVKVIYMATALWPTGTEDGGYTYKVSLMPVAMLPAGW</sequence>
<dbReference type="AlphaFoldDB" id="A0A846TAV9"/>
<name>A0A846TAV9_9BACI</name>
<proteinExistence type="predicted"/>
<dbReference type="Proteomes" id="UP000587942">
    <property type="component" value="Unassembled WGS sequence"/>
</dbReference>
<comment type="caution">
    <text evidence="1">The sequence shown here is derived from an EMBL/GenBank/DDBJ whole genome shotgun (WGS) entry which is preliminary data.</text>
</comment>
<evidence type="ECO:0000313" key="2">
    <source>
        <dbReference type="Proteomes" id="UP000587942"/>
    </source>
</evidence>